<dbReference type="EMBL" id="DS989876">
    <property type="protein sequence ID" value="EDX71141.1"/>
    <property type="molecule type" value="Genomic_DNA"/>
</dbReference>
<keyword evidence="2" id="KW-0812">Transmembrane</keyword>
<dbReference type="AlphaFoldDB" id="B4W3X5"/>
<evidence type="ECO:0000256" key="2">
    <source>
        <dbReference type="SAM" id="Phobius"/>
    </source>
</evidence>
<dbReference type="Proteomes" id="UP000003835">
    <property type="component" value="Unassembled WGS sequence"/>
</dbReference>
<evidence type="ECO:0000313" key="3">
    <source>
        <dbReference type="EMBL" id="EDX71141.1"/>
    </source>
</evidence>
<protein>
    <submittedName>
        <fullName evidence="3">Uncharacterized protein</fullName>
    </submittedName>
</protein>
<keyword evidence="2" id="KW-1133">Transmembrane helix</keyword>
<evidence type="ECO:0000256" key="1">
    <source>
        <dbReference type="SAM" id="MobiDB-lite"/>
    </source>
</evidence>
<reference evidence="3 4" key="1">
    <citation type="submission" date="2008-07" db="EMBL/GenBank/DDBJ databases">
        <authorList>
            <person name="Tandeau de Marsac N."/>
            <person name="Ferriera S."/>
            <person name="Johnson J."/>
            <person name="Kravitz S."/>
            <person name="Beeson K."/>
            <person name="Sutton G."/>
            <person name="Rogers Y.-H."/>
            <person name="Friedman R."/>
            <person name="Frazier M."/>
            <person name="Venter J.C."/>
        </authorList>
    </citation>
    <scope>NUCLEOTIDE SEQUENCE [LARGE SCALE GENOMIC DNA]</scope>
    <source>
        <strain evidence="3 4">PCC 7420</strain>
    </source>
</reference>
<gene>
    <name evidence="3" type="ORF">MC7420_4328</name>
</gene>
<name>B4W3X5_9CYAN</name>
<feature type="region of interest" description="Disordered" evidence="1">
    <location>
        <begin position="1"/>
        <end position="22"/>
    </location>
</feature>
<dbReference type="HOGENOM" id="CLU_2080759_0_0_3"/>
<feature type="transmembrane region" description="Helical" evidence="2">
    <location>
        <begin position="45"/>
        <end position="66"/>
    </location>
</feature>
<accession>B4W3X5</accession>
<evidence type="ECO:0000313" key="4">
    <source>
        <dbReference type="Proteomes" id="UP000003835"/>
    </source>
</evidence>
<feature type="transmembrane region" description="Helical" evidence="2">
    <location>
        <begin position="87"/>
        <end position="107"/>
    </location>
</feature>
<proteinExistence type="predicted"/>
<keyword evidence="2" id="KW-0472">Membrane</keyword>
<keyword evidence="4" id="KW-1185">Reference proteome</keyword>
<organism evidence="3 4">
    <name type="scientific">Coleofasciculus chthonoplastes PCC 7420</name>
    <dbReference type="NCBI Taxonomy" id="118168"/>
    <lineage>
        <taxon>Bacteria</taxon>
        <taxon>Bacillati</taxon>
        <taxon>Cyanobacteriota</taxon>
        <taxon>Cyanophyceae</taxon>
        <taxon>Coleofasciculales</taxon>
        <taxon>Coleofasciculaceae</taxon>
        <taxon>Coleofasciculus</taxon>
    </lineage>
</organism>
<dbReference type="RefSeq" id="WP_006106056.1">
    <property type="nucleotide sequence ID" value="NZ_DS989876.1"/>
</dbReference>
<sequence length="117" mass="12676">MTSTHDSADKISTVLPEQETKPPLIDNSNQRLKAILTWIGFGGIWSFWCISALGTFFALQVLLDIAGGGVIGKYKLDIFGFKVPTKTLVLTIFAGAIEVGGLGASWFSRKPKSDELD</sequence>